<feature type="domain" description="Inner membrane protein YgaP-like transmembrane" evidence="2">
    <location>
        <begin position="4"/>
        <end position="57"/>
    </location>
</feature>
<organism evidence="4 5">
    <name type="scientific">Ectopseudomonas alcaliphila</name>
    <dbReference type="NCBI Taxonomy" id="101564"/>
    <lineage>
        <taxon>Bacteria</taxon>
        <taxon>Pseudomonadati</taxon>
        <taxon>Pseudomonadota</taxon>
        <taxon>Gammaproteobacteria</taxon>
        <taxon>Pseudomonadales</taxon>
        <taxon>Pseudomonadaceae</taxon>
        <taxon>Ectopseudomonas</taxon>
    </lineage>
</organism>
<proteinExistence type="predicted"/>
<dbReference type="RefSeq" id="WP_074678339.1">
    <property type="nucleotide sequence ID" value="NZ_CBCSET010000001.1"/>
</dbReference>
<evidence type="ECO:0000259" key="2">
    <source>
        <dbReference type="Pfam" id="PF11127"/>
    </source>
</evidence>
<reference evidence="3 6" key="2">
    <citation type="submission" date="2023-11" db="EMBL/GenBank/DDBJ databases">
        <title>MicrobeMod: A computational toolkit for identifying prokaryotic methylation and restriction-modification with nanopore sequencing.</title>
        <authorList>
            <person name="Crits-Christoph A."/>
            <person name="Kang S.C."/>
            <person name="Lee H."/>
            <person name="Ostrov N."/>
        </authorList>
    </citation>
    <scope>NUCLEOTIDE SEQUENCE [LARGE SCALE GENOMIC DNA]</scope>
    <source>
        <strain evidence="3 6">ATCC BAA-571</strain>
    </source>
</reference>
<protein>
    <submittedName>
        <fullName evidence="3">DUF2892 domain-containing protein</fullName>
    </submittedName>
</protein>
<dbReference type="AlphaFoldDB" id="A0A1G7EA89"/>
<dbReference type="EMBL" id="FNAE01000003">
    <property type="protein sequence ID" value="SDE60285.1"/>
    <property type="molecule type" value="Genomic_DNA"/>
</dbReference>
<keyword evidence="6" id="KW-1185">Reference proteome</keyword>
<name>A0A1G7EA89_9GAMM</name>
<dbReference type="Proteomes" id="UP000182413">
    <property type="component" value="Unassembled WGS sequence"/>
</dbReference>
<evidence type="ECO:0000313" key="5">
    <source>
        <dbReference type="Proteomes" id="UP000182413"/>
    </source>
</evidence>
<sequence length="114" mass="12149">MSLTHNVHRLERAVSLATGATAIVAGVCQGGSSGVFKALGGAALLQRGISGHCVIKGMISDPRSELECLRQCVADLRAALPRLQKEMDRMKGQQEKRLDHAVEETFPASDPISP</sequence>
<dbReference type="Proteomes" id="UP001278050">
    <property type="component" value="Unassembled WGS sequence"/>
</dbReference>
<evidence type="ECO:0000313" key="3">
    <source>
        <dbReference type="EMBL" id="MDX5990754.1"/>
    </source>
</evidence>
<evidence type="ECO:0000313" key="4">
    <source>
        <dbReference type="EMBL" id="SDE60285.1"/>
    </source>
</evidence>
<dbReference type="InterPro" id="IPR021309">
    <property type="entry name" value="YgaP-like_TM"/>
</dbReference>
<dbReference type="EMBL" id="JAWXXP010000001">
    <property type="protein sequence ID" value="MDX5990754.1"/>
    <property type="molecule type" value="Genomic_DNA"/>
</dbReference>
<evidence type="ECO:0000313" key="6">
    <source>
        <dbReference type="Proteomes" id="UP001278050"/>
    </source>
</evidence>
<dbReference type="OrthoDB" id="8722685at2"/>
<evidence type="ECO:0000256" key="1">
    <source>
        <dbReference type="SAM" id="MobiDB-lite"/>
    </source>
</evidence>
<reference evidence="4 5" key="1">
    <citation type="submission" date="2016-10" db="EMBL/GenBank/DDBJ databases">
        <authorList>
            <person name="de Groot N.N."/>
        </authorList>
    </citation>
    <scope>NUCLEOTIDE SEQUENCE [LARGE SCALE GENOMIC DNA]</scope>
    <source>
        <strain evidence="4 5">JCM 10630</strain>
    </source>
</reference>
<gene>
    <name evidence="4" type="ORF">SAMN05216575_103249</name>
    <name evidence="3" type="ORF">SIM71_01640</name>
</gene>
<accession>A0A1G7EA89</accession>
<feature type="compositionally biased region" description="Basic and acidic residues" evidence="1">
    <location>
        <begin position="89"/>
        <end position="103"/>
    </location>
</feature>
<dbReference type="Pfam" id="PF11127">
    <property type="entry name" value="YgaP-like_TM"/>
    <property type="match status" value="1"/>
</dbReference>
<feature type="region of interest" description="Disordered" evidence="1">
    <location>
        <begin position="89"/>
        <end position="114"/>
    </location>
</feature>